<comment type="caution">
    <text evidence="1">The sequence shown here is derived from an EMBL/GenBank/DDBJ whole genome shotgun (WGS) entry which is preliminary data.</text>
</comment>
<organism evidence="1 2">
    <name type="scientific">Paramagnetospirillum marisnigri</name>
    <dbReference type="NCBI Taxonomy" id="1285242"/>
    <lineage>
        <taxon>Bacteria</taxon>
        <taxon>Pseudomonadati</taxon>
        <taxon>Pseudomonadota</taxon>
        <taxon>Alphaproteobacteria</taxon>
        <taxon>Rhodospirillales</taxon>
        <taxon>Magnetospirillaceae</taxon>
        <taxon>Paramagnetospirillum</taxon>
    </lineage>
</organism>
<evidence type="ECO:0000313" key="2">
    <source>
        <dbReference type="Proteomes" id="UP000078428"/>
    </source>
</evidence>
<dbReference type="EMBL" id="LWQT01000053">
    <property type="protein sequence ID" value="OAN50489.1"/>
    <property type="molecule type" value="Genomic_DNA"/>
</dbReference>
<dbReference type="AlphaFoldDB" id="A0A178MPD2"/>
<gene>
    <name evidence="1" type="ORF">A6A04_18000</name>
</gene>
<evidence type="ECO:0000313" key="1">
    <source>
        <dbReference type="EMBL" id="OAN50489.1"/>
    </source>
</evidence>
<proteinExistence type="predicted"/>
<name>A0A178MPD2_9PROT</name>
<accession>A0A178MPD2</accession>
<reference evidence="1 2" key="1">
    <citation type="submission" date="2016-04" db="EMBL/GenBank/DDBJ databases">
        <title>Draft genome sequence of freshwater magnetotactic bacteria Magnetospirillum marisnigri SP-1 and Magnetospirillum moscoviense BB-1.</title>
        <authorList>
            <person name="Koziaeva V."/>
            <person name="Dziuba M.V."/>
            <person name="Ivanov T.M."/>
            <person name="Kuznetsov B."/>
            <person name="Grouzdev D.S."/>
        </authorList>
    </citation>
    <scope>NUCLEOTIDE SEQUENCE [LARGE SCALE GENOMIC DNA]</scope>
    <source>
        <strain evidence="1 2">SP-1</strain>
    </source>
</reference>
<dbReference type="Proteomes" id="UP000078428">
    <property type="component" value="Unassembled WGS sequence"/>
</dbReference>
<protein>
    <submittedName>
        <fullName evidence="1">Uncharacterized protein</fullName>
    </submittedName>
</protein>
<sequence length="226" mass="24784">MVVMLAVWLAGFVTGRLARMGAFLAGLVVLGLNTHLPAAIGQMTARPEATWWVDRKIPRSKDAIYYTTKFVDGMPLDRPTLAAVDWGASERCMCIRFQANQSSSYRHALLAGFQSIAPAQMMGNANHPYFLTYTVEPTSDGHSAAITVETHDQHGVAATFRQPNVPFVPIAAWSQPVDGVDTPAFNRNAVDLLLHDNWIAQGIGKWLPGYLARMQLDAFIVAAFEP</sequence>
<keyword evidence="2" id="KW-1185">Reference proteome</keyword>